<evidence type="ECO:0000256" key="2">
    <source>
        <dbReference type="ARBA" id="ARBA00022670"/>
    </source>
</evidence>
<feature type="domain" description="Ubiquitin-like protease family profile" evidence="5">
    <location>
        <begin position="85"/>
        <end position="244"/>
    </location>
</feature>
<gene>
    <name evidence="6" type="ORF">PITG_12509</name>
</gene>
<dbReference type="SUPFAM" id="SSF54001">
    <property type="entry name" value="Cysteine proteinases"/>
    <property type="match status" value="1"/>
</dbReference>
<feature type="region of interest" description="Disordered" evidence="4">
    <location>
        <begin position="23"/>
        <end position="53"/>
    </location>
</feature>
<dbReference type="KEGG" id="pif:PITG_12509"/>
<evidence type="ECO:0000313" key="6">
    <source>
        <dbReference type="EMBL" id="EEY60183.1"/>
    </source>
</evidence>
<dbReference type="GO" id="GO:0008234">
    <property type="term" value="F:cysteine-type peptidase activity"/>
    <property type="evidence" value="ECO:0007669"/>
    <property type="project" value="InterPro"/>
</dbReference>
<feature type="compositionally biased region" description="Polar residues" evidence="4">
    <location>
        <begin position="23"/>
        <end position="37"/>
    </location>
</feature>
<dbReference type="OrthoDB" id="1939479at2759"/>
<dbReference type="InterPro" id="IPR038765">
    <property type="entry name" value="Papain-like_cys_pep_sf"/>
</dbReference>
<dbReference type="PROSITE" id="PS50600">
    <property type="entry name" value="ULP_PROTEASE"/>
    <property type="match status" value="1"/>
</dbReference>
<dbReference type="InParanoid" id="D0NKP7"/>
<dbReference type="Proteomes" id="UP000006643">
    <property type="component" value="Unassembled WGS sequence"/>
</dbReference>
<dbReference type="RefSeq" id="XP_002900390.1">
    <property type="nucleotide sequence ID" value="XM_002900344.1"/>
</dbReference>
<dbReference type="Gene3D" id="3.40.395.10">
    <property type="entry name" value="Adenoviral Proteinase, Chain A"/>
    <property type="match status" value="1"/>
</dbReference>
<reference evidence="7" key="1">
    <citation type="journal article" date="2009" name="Nature">
        <title>Genome sequence and analysis of the Irish potato famine pathogen Phytophthora infestans.</title>
        <authorList>
            <consortium name="The Broad Institute Genome Sequencing Platform"/>
            <person name="Haas B.J."/>
            <person name="Kamoun S."/>
            <person name="Zody M.C."/>
            <person name="Jiang R.H."/>
            <person name="Handsaker R.E."/>
            <person name="Cano L.M."/>
            <person name="Grabherr M."/>
            <person name="Kodira C.D."/>
            <person name="Raffaele S."/>
            <person name="Torto-Alalibo T."/>
            <person name="Bozkurt T.O."/>
            <person name="Ah-Fong A.M."/>
            <person name="Alvarado L."/>
            <person name="Anderson V.L."/>
            <person name="Armstrong M.R."/>
            <person name="Avrova A."/>
            <person name="Baxter L."/>
            <person name="Beynon J."/>
            <person name="Boevink P.C."/>
            <person name="Bollmann S.R."/>
            <person name="Bos J.I."/>
            <person name="Bulone V."/>
            <person name="Cai G."/>
            <person name="Cakir C."/>
            <person name="Carrington J.C."/>
            <person name="Chawner M."/>
            <person name="Conti L."/>
            <person name="Costanzo S."/>
            <person name="Ewan R."/>
            <person name="Fahlgren N."/>
            <person name="Fischbach M.A."/>
            <person name="Fugelstad J."/>
            <person name="Gilroy E.M."/>
            <person name="Gnerre S."/>
            <person name="Green P.J."/>
            <person name="Grenville-Briggs L.J."/>
            <person name="Griffith J."/>
            <person name="Grunwald N.J."/>
            <person name="Horn K."/>
            <person name="Horner N.R."/>
            <person name="Hu C.H."/>
            <person name="Huitema E."/>
            <person name="Jeong D.H."/>
            <person name="Jones A.M."/>
            <person name="Jones J.D."/>
            <person name="Jones R.W."/>
            <person name="Karlsson E.K."/>
            <person name="Kunjeti S.G."/>
            <person name="Lamour K."/>
            <person name="Liu Z."/>
            <person name="Ma L."/>
            <person name="Maclean D."/>
            <person name="Chibucos M.C."/>
            <person name="McDonald H."/>
            <person name="McWalters J."/>
            <person name="Meijer H.J."/>
            <person name="Morgan W."/>
            <person name="Morris P.F."/>
            <person name="Munro C.A."/>
            <person name="O'Neill K."/>
            <person name="Ospina-Giraldo M."/>
            <person name="Pinzon A."/>
            <person name="Pritchard L."/>
            <person name="Ramsahoye B."/>
            <person name="Ren Q."/>
            <person name="Restrepo S."/>
            <person name="Roy S."/>
            <person name="Sadanandom A."/>
            <person name="Savidor A."/>
            <person name="Schornack S."/>
            <person name="Schwartz D.C."/>
            <person name="Schumann U.D."/>
            <person name="Schwessinger B."/>
            <person name="Seyer L."/>
            <person name="Sharpe T."/>
            <person name="Silvar C."/>
            <person name="Song J."/>
            <person name="Studholme D.J."/>
            <person name="Sykes S."/>
            <person name="Thines M."/>
            <person name="van de Vondervoort P.J."/>
            <person name="Phuntumart V."/>
            <person name="Wawra S."/>
            <person name="Weide R."/>
            <person name="Win J."/>
            <person name="Young C."/>
            <person name="Zhou S."/>
            <person name="Fry W."/>
            <person name="Meyers B.C."/>
            <person name="van West P."/>
            <person name="Ristaino J."/>
            <person name="Govers F."/>
            <person name="Birch P.R."/>
            <person name="Whisson S.C."/>
            <person name="Judelson H.S."/>
            <person name="Nusbaum C."/>
        </authorList>
    </citation>
    <scope>NUCLEOTIDE SEQUENCE [LARGE SCALE GENOMIC DNA]</scope>
    <source>
        <strain evidence="7">T30-4</strain>
    </source>
</reference>
<evidence type="ECO:0000313" key="7">
    <source>
        <dbReference type="Proteomes" id="UP000006643"/>
    </source>
</evidence>
<dbReference type="GO" id="GO:0006508">
    <property type="term" value="P:proteolysis"/>
    <property type="evidence" value="ECO:0007669"/>
    <property type="project" value="UniProtKB-KW"/>
</dbReference>
<dbReference type="Pfam" id="PF02902">
    <property type="entry name" value="Peptidase_C48"/>
    <property type="match status" value="1"/>
</dbReference>
<dbReference type="EMBL" id="DS028143">
    <property type="protein sequence ID" value="EEY60183.1"/>
    <property type="molecule type" value="Genomic_DNA"/>
</dbReference>
<protein>
    <recommendedName>
        <fullName evidence="5">Ubiquitin-like protease family profile domain-containing protein</fullName>
    </recommendedName>
</protein>
<evidence type="ECO:0000256" key="3">
    <source>
        <dbReference type="ARBA" id="ARBA00022801"/>
    </source>
</evidence>
<sequence length="288" mass="32070">MELDFGGQVTNYECVVEKSTNVENAGDSVTNSDTNSEGVGGRTIDLPLSVDDPEDEVAPLTLSAGRPKEPRATKKVKARKGIEETKVLAHQLTSLDGCIFVAALHTAHQAQTVGQNRGGVAEIFVVDPVYLGFKVEAERKRMIDTELQILSKGASGRVVFSPVNIQVDVAHWCGAIVDFRSCSIWIYDPKQKVDYIDEVEDIMKSSVVPLIDPAFVFDFKYSSAWLQKDGYNCGVFIVKWFETYLKVAMHTVPEENRSALTPQQISDKDIEKCRYEMFETVCLDIFES</sequence>
<name>D0NKP7_PHYIT</name>
<dbReference type="eggNOG" id="ENOG502RGRP">
    <property type="taxonomic scope" value="Eukaryota"/>
</dbReference>
<organism evidence="6 7">
    <name type="scientific">Phytophthora infestans (strain T30-4)</name>
    <name type="common">Potato late blight agent</name>
    <dbReference type="NCBI Taxonomy" id="403677"/>
    <lineage>
        <taxon>Eukaryota</taxon>
        <taxon>Sar</taxon>
        <taxon>Stramenopiles</taxon>
        <taxon>Oomycota</taxon>
        <taxon>Peronosporomycetes</taxon>
        <taxon>Peronosporales</taxon>
        <taxon>Peronosporaceae</taxon>
        <taxon>Phytophthora</taxon>
    </lineage>
</organism>
<accession>D0NKP7</accession>
<dbReference type="STRING" id="403677.D0NKP7"/>
<dbReference type="AlphaFoldDB" id="D0NKP7"/>
<keyword evidence="7" id="KW-1185">Reference proteome</keyword>
<evidence type="ECO:0000256" key="1">
    <source>
        <dbReference type="ARBA" id="ARBA00005234"/>
    </source>
</evidence>
<keyword evidence="2" id="KW-0645">Protease</keyword>
<keyword evidence="3" id="KW-0378">Hydrolase</keyword>
<proteinExistence type="inferred from homology"/>
<comment type="similarity">
    <text evidence="1">Belongs to the peptidase C48 family.</text>
</comment>
<dbReference type="GeneID" id="9478340"/>
<dbReference type="VEuPathDB" id="FungiDB:PITG_12509"/>
<dbReference type="HOGENOM" id="CLU_967939_0_0_1"/>
<evidence type="ECO:0000256" key="4">
    <source>
        <dbReference type="SAM" id="MobiDB-lite"/>
    </source>
</evidence>
<evidence type="ECO:0000259" key="5">
    <source>
        <dbReference type="PROSITE" id="PS50600"/>
    </source>
</evidence>
<dbReference type="InterPro" id="IPR003653">
    <property type="entry name" value="Peptidase_C48_C"/>
</dbReference>